<evidence type="ECO:0000313" key="1">
    <source>
        <dbReference type="EMBL" id="KAJ6827394.1"/>
    </source>
</evidence>
<dbReference type="Proteomes" id="UP001140949">
    <property type="component" value="Unassembled WGS sequence"/>
</dbReference>
<dbReference type="AlphaFoldDB" id="A0AAX6GF71"/>
<reference evidence="1" key="2">
    <citation type="submission" date="2023-04" db="EMBL/GenBank/DDBJ databases">
        <authorList>
            <person name="Bruccoleri R.E."/>
            <person name="Oakeley E.J."/>
            <person name="Faust A.-M."/>
            <person name="Dessus-Babus S."/>
            <person name="Altorfer M."/>
            <person name="Burckhardt D."/>
            <person name="Oertli M."/>
            <person name="Naumann U."/>
            <person name="Petersen F."/>
            <person name="Wong J."/>
        </authorList>
    </citation>
    <scope>NUCLEOTIDE SEQUENCE</scope>
    <source>
        <strain evidence="1">GSM-AAB239-AS_SAM_17_03QT</strain>
        <tissue evidence="1">Leaf</tissue>
    </source>
</reference>
<reference evidence="1" key="1">
    <citation type="journal article" date="2023" name="GigaByte">
        <title>Genome assembly of the bearded iris, Iris pallida Lam.</title>
        <authorList>
            <person name="Bruccoleri R.E."/>
            <person name="Oakeley E.J."/>
            <person name="Faust A.M.E."/>
            <person name="Altorfer M."/>
            <person name="Dessus-Babus S."/>
            <person name="Burckhardt D."/>
            <person name="Oertli M."/>
            <person name="Naumann U."/>
            <person name="Petersen F."/>
            <person name="Wong J."/>
        </authorList>
    </citation>
    <scope>NUCLEOTIDE SEQUENCE</scope>
    <source>
        <strain evidence="1">GSM-AAB239-AS_SAM_17_03QT</strain>
    </source>
</reference>
<gene>
    <name evidence="1" type="ORF">M6B38_368635</name>
</gene>
<sequence length="94" mass="10455">MSGRYMALSPNLNTQDSFLGCVYDLQSIASPNKKANFANCCSFSKVNSSPLIMDNSILSPWADINCALSTGSLDRLEKCYMRQILHIIRAHHTN</sequence>
<keyword evidence="2" id="KW-1185">Reference proteome</keyword>
<comment type="caution">
    <text evidence="1">The sequence shown here is derived from an EMBL/GenBank/DDBJ whole genome shotgun (WGS) entry which is preliminary data.</text>
</comment>
<dbReference type="EMBL" id="JANAVB010020396">
    <property type="protein sequence ID" value="KAJ6827394.1"/>
    <property type="molecule type" value="Genomic_DNA"/>
</dbReference>
<evidence type="ECO:0000313" key="2">
    <source>
        <dbReference type="Proteomes" id="UP001140949"/>
    </source>
</evidence>
<name>A0AAX6GF71_IRIPA</name>
<protein>
    <submittedName>
        <fullName evidence="1">Uncharacterized protein</fullName>
    </submittedName>
</protein>
<proteinExistence type="predicted"/>
<accession>A0AAX6GF71</accession>
<organism evidence="1 2">
    <name type="scientific">Iris pallida</name>
    <name type="common">Sweet iris</name>
    <dbReference type="NCBI Taxonomy" id="29817"/>
    <lineage>
        <taxon>Eukaryota</taxon>
        <taxon>Viridiplantae</taxon>
        <taxon>Streptophyta</taxon>
        <taxon>Embryophyta</taxon>
        <taxon>Tracheophyta</taxon>
        <taxon>Spermatophyta</taxon>
        <taxon>Magnoliopsida</taxon>
        <taxon>Liliopsida</taxon>
        <taxon>Asparagales</taxon>
        <taxon>Iridaceae</taxon>
        <taxon>Iridoideae</taxon>
        <taxon>Irideae</taxon>
        <taxon>Iris</taxon>
    </lineage>
</organism>